<dbReference type="InterPro" id="IPR021986">
    <property type="entry name" value="Spherulin4"/>
</dbReference>
<dbReference type="AlphaFoldDB" id="A0A1H5VAW1"/>
<dbReference type="RefSeq" id="WP_235031810.1">
    <property type="nucleotide sequence ID" value="NZ_FNVU01000002.1"/>
</dbReference>
<protein>
    <submittedName>
        <fullName evidence="2">Spherulation-specific family 4</fullName>
    </submittedName>
</protein>
<dbReference type="PANTHER" id="PTHR35040">
    <property type="match status" value="1"/>
</dbReference>
<evidence type="ECO:0000256" key="1">
    <source>
        <dbReference type="SAM" id="MobiDB-lite"/>
    </source>
</evidence>
<dbReference type="PANTHER" id="PTHR35040:SF9">
    <property type="entry name" value="4-LIKE CELL SURFACE PROTEIN, PUTATIVE (AFU_ORTHOLOGUE AFUA_4G14080)-RELATED"/>
    <property type="match status" value="1"/>
</dbReference>
<dbReference type="Pfam" id="PF12138">
    <property type="entry name" value="Spherulin4"/>
    <property type="match status" value="1"/>
</dbReference>
<sequence>MPRLNPAGTRSGPTPRPASDPPPSEPAPSEPASSDRPGADRPSPDRPGPGRAGAGRSGAGSPVPGARTGFGVPLFAHPLVAPAEWAELARPGAPVDWAAFDVSAGPGSRSDPLYAEALGRVRENGVPLLGRLDAVYGTRPYGELVTDASRYLDWYRVDGFYLDRAPTLRAETAECRRTAATLRALLPDGGRVVLAPGAHPYPGYAEFADQLVVFAGPWTRYRWSEVPQWTAAYPPGLFAHLVHGLPATHLDAALRIARWQGAGTVYMTDRTDRDGADPWAGLAGYWSEAVRRVREEPSPSM</sequence>
<evidence type="ECO:0000313" key="2">
    <source>
        <dbReference type="EMBL" id="SEF83921.1"/>
    </source>
</evidence>
<name>A0A1H5VAW1_9ACTN</name>
<feature type="region of interest" description="Disordered" evidence="1">
    <location>
        <begin position="1"/>
        <end position="65"/>
    </location>
</feature>
<accession>A0A1H5VAW1</accession>
<gene>
    <name evidence="2" type="ORF">SAMN05216223_102207</name>
</gene>
<organism evidence="2 3">
    <name type="scientific">Actinacidiphila yanglinensis</name>
    <dbReference type="NCBI Taxonomy" id="310779"/>
    <lineage>
        <taxon>Bacteria</taxon>
        <taxon>Bacillati</taxon>
        <taxon>Actinomycetota</taxon>
        <taxon>Actinomycetes</taxon>
        <taxon>Kitasatosporales</taxon>
        <taxon>Streptomycetaceae</taxon>
        <taxon>Actinacidiphila</taxon>
    </lineage>
</organism>
<proteinExistence type="predicted"/>
<evidence type="ECO:0000313" key="3">
    <source>
        <dbReference type="Proteomes" id="UP000236754"/>
    </source>
</evidence>
<keyword evidence="3" id="KW-1185">Reference proteome</keyword>
<dbReference type="EMBL" id="FNVU01000002">
    <property type="protein sequence ID" value="SEF83921.1"/>
    <property type="molecule type" value="Genomic_DNA"/>
</dbReference>
<reference evidence="2 3" key="1">
    <citation type="submission" date="2016-10" db="EMBL/GenBank/DDBJ databases">
        <authorList>
            <person name="de Groot N.N."/>
        </authorList>
    </citation>
    <scope>NUCLEOTIDE SEQUENCE [LARGE SCALE GENOMIC DNA]</scope>
    <source>
        <strain evidence="2 3">CGMCC 4.2023</strain>
    </source>
</reference>
<dbReference type="Proteomes" id="UP000236754">
    <property type="component" value="Unassembled WGS sequence"/>
</dbReference>
<feature type="compositionally biased region" description="Pro residues" evidence="1">
    <location>
        <begin position="14"/>
        <end position="29"/>
    </location>
</feature>